<organism evidence="3 4">
    <name type="scientific">Pontiella desulfatans</name>
    <dbReference type="NCBI Taxonomy" id="2750659"/>
    <lineage>
        <taxon>Bacteria</taxon>
        <taxon>Pseudomonadati</taxon>
        <taxon>Kiritimatiellota</taxon>
        <taxon>Kiritimatiellia</taxon>
        <taxon>Kiritimatiellales</taxon>
        <taxon>Pontiellaceae</taxon>
        <taxon>Pontiella</taxon>
    </lineage>
</organism>
<gene>
    <name evidence="3" type="ORF">PDESU_01865</name>
</gene>
<protein>
    <recommendedName>
        <fullName evidence="5">PhoD-like phosphatase metallophosphatase domain-containing protein</fullName>
    </recommendedName>
</protein>
<dbReference type="EMBL" id="CAAHFG010000001">
    <property type="protein sequence ID" value="VGO13309.1"/>
    <property type="molecule type" value="Genomic_DNA"/>
</dbReference>
<evidence type="ECO:0000313" key="4">
    <source>
        <dbReference type="Proteomes" id="UP000366872"/>
    </source>
</evidence>
<dbReference type="Gene3D" id="3.60.21.70">
    <property type="entry name" value="PhoD-like phosphatase"/>
    <property type="match status" value="1"/>
</dbReference>
<dbReference type="Proteomes" id="UP000366872">
    <property type="component" value="Unassembled WGS sequence"/>
</dbReference>
<sequence>MKASGILTAAFLLASWTCGATVVLNTDLEADTIGSDPAMSGTGDIGGAYVAGGGDQSVQANPEASGNTSAKVLFGGDQTANFNQGVLYFAGGSQPIDGLSIAYDFYCANNGGNANEGVRVALRNSADDANAFFLRNDRDGTIKINGADHASPNAGQDIWQHFSGTFILTAPGFYDFAWAITNLETGTEVAAGIASAQDLSGGNLADGLACGLFLEMADPDDPATFQGYIDNVHVVSLAHAADPTTPPVLLVGLDPALAAYDGGAVDDGGSGGSASGITQPVLENGFAFNVTFIPSTADSNGTVMVAEIGGTSNGSGIYLVNGVPTFISKQGSSDGVVQDSLADTGLPAVAVQSTYGALSAGTEYTLAATWDHAGILGLAVFDGSSVVPDTFATTGSADDWSGNETLSVGIKSNNGSTGGLSGNNSSGDFGVFDVTQASGLQLPCNIVRAMYWNDYASFVAPTSVYTRVNAGAMEIGEGLPITISWETTEVTAFGSVEFSSDYPASFSNQTGTATSGTIDVYAAGGIVPLTVTLTFKTVAGAVEAVRDICFARASGTNDVVRPWLSPDHFSVPLYDWQNINGTYACIKAGAGRVVHYLPNQLQPSSALNTSVKIARVDAAFAGAAGFRFAIRGALLDDFRHNIVHGSGYDAGLRTDGTLFVGDQQVAAEWEPGTTYTLEFSLMPSGGSHLAELVLKNGALTVASVQKSYPSSDMSGNLALMCEADSDGQYGSPLVLFDDWQVSGSNLRAGESWGPILWAQHTLSKGTLKLTAQFPPIATNDNHTATLEIDTGSGWSQVASALIDDEARVALFKVPGWDDTADTPYRVVYELDGSTNFFPGTVRRDPVDEDELSVAVFTGNTSIAFPNHDIVSRVAQYNPDMLFFTGDQLYENDYAFGGKVTSPVDKATLDYLRKWYFFGWAFRDVMRDRPTITIPDDHDAWGANLFGSGGNYTTKVNDGGYLMPGEWVNMMERTQTANLPDPYDPAPIEQGIGAYFTDLLYGRVSFAILEDRKFKSGFTGSDGEIPLEDKIQLGDRQLAFVDAWARDWSGADMKATLHQTVFDQCHSHAGEANEYTPKGADEDANGWPSPARTRSVTRIRKAFANMIGGDNHLPTVAHIGIDDWEDAGVSFSCPSIAAGYPRKWDPVEDPAIESSWQPGWPDYVDAFLSTSPTYDGKRYLGRYRSRHNHPLTMVAAANPDRWGGNTAGDVDMLDRKSSGFGVVRFNKRTRDVTIECWRILGDLNDPARGQFDGWPVTHRQSDNYGRDAVGYLPVIEDLQFNEPVVEVLDETSGELVYSIRAQGRRFRPHVFSNTTYSVRYGDPETDTWVTRYGQAMTPSSELLRTFEAENPYIIIGEQTRLLWDAPGADGAAIDSGIGDVSRRMFNGVGSLEVAPTADTAYTLTTTNSTLTEQASVLVRVFQTLEQWQAVHFTPGELLNPAISADDADPDKDGIANILEYVMMTDPWADSRSALPNLNIVPDPQGAAGTLFLEMTARGILQVNNARYVVQYSEDLVDWFDLDVVQMLSTGVAQSGGANQTDTLGFASDAALPSSTTKGFYRVQLQAE</sequence>
<feature type="chain" id="PRO_5025518791" description="PhoD-like phosphatase metallophosphatase domain-containing protein" evidence="2">
    <location>
        <begin position="21"/>
        <end position="1566"/>
    </location>
</feature>
<evidence type="ECO:0000256" key="1">
    <source>
        <dbReference type="SAM" id="MobiDB-lite"/>
    </source>
</evidence>
<proteinExistence type="predicted"/>
<evidence type="ECO:0000313" key="3">
    <source>
        <dbReference type="EMBL" id="VGO13309.1"/>
    </source>
</evidence>
<keyword evidence="2" id="KW-0732">Signal</keyword>
<evidence type="ECO:0008006" key="5">
    <source>
        <dbReference type="Google" id="ProtNLM"/>
    </source>
</evidence>
<dbReference type="RefSeq" id="WP_136078887.1">
    <property type="nucleotide sequence ID" value="NZ_CAAHFG010000001.1"/>
</dbReference>
<accession>A0A6C2U0G3</accession>
<evidence type="ECO:0000256" key="2">
    <source>
        <dbReference type="SAM" id="SignalP"/>
    </source>
</evidence>
<feature type="region of interest" description="Disordered" evidence="1">
    <location>
        <begin position="1071"/>
        <end position="1090"/>
    </location>
</feature>
<dbReference type="InterPro" id="IPR038607">
    <property type="entry name" value="PhoD-like_sf"/>
</dbReference>
<reference evidence="3 4" key="1">
    <citation type="submission" date="2019-04" db="EMBL/GenBank/DDBJ databases">
        <authorList>
            <person name="Van Vliet M D."/>
        </authorList>
    </citation>
    <scope>NUCLEOTIDE SEQUENCE [LARGE SCALE GENOMIC DNA]</scope>
    <source>
        <strain evidence="3 4">F1</strain>
    </source>
</reference>
<name>A0A6C2U0G3_PONDE</name>
<dbReference type="InterPro" id="IPR029052">
    <property type="entry name" value="Metallo-depent_PP-like"/>
</dbReference>
<dbReference type="SUPFAM" id="SSF56300">
    <property type="entry name" value="Metallo-dependent phosphatases"/>
    <property type="match status" value="1"/>
</dbReference>
<keyword evidence="4" id="KW-1185">Reference proteome</keyword>
<feature type="signal peptide" evidence="2">
    <location>
        <begin position="1"/>
        <end position="20"/>
    </location>
</feature>